<evidence type="ECO:0000313" key="2">
    <source>
        <dbReference type="EMBL" id="RAI01125.1"/>
    </source>
</evidence>
<comment type="caution">
    <text evidence="2">The sequence shown here is derived from an EMBL/GenBank/DDBJ whole genome shotgun (WGS) entry which is preliminary data.</text>
</comment>
<dbReference type="EMBL" id="QHHQ01000003">
    <property type="protein sequence ID" value="RAI01125.1"/>
    <property type="molecule type" value="Genomic_DNA"/>
</dbReference>
<sequence>MGWIRRVNARGKRRRGAGPSSALSTDRRGTRVGEQRLAQGCRRPGARKVKVVTNLDPDTLAELQRMARRENCTVSEVIRTVIEWGLERAG</sequence>
<reference evidence="2 3" key="1">
    <citation type="submission" date="2018-05" db="EMBL/GenBank/DDBJ databases">
        <title>Acuticoccus sediminis sp. nov., isolated from deep-sea sediment of Indian Ocean.</title>
        <authorList>
            <person name="Liu X."/>
            <person name="Lai Q."/>
            <person name="Du Y."/>
            <person name="Sun F."/>
            <person name="Zhang X."/>
            <person name="Wang S."/>
            <person name="Shao Z."/>
        </authorList>
    </citation>
    <scope>NUCLEOTIDE SEQUENCE [LARGE SCALE GENOMIC DNA]</scope>
    <source>
        <strain evidence="2 3">PTG4-2</strain>
    </source>
</reference>
<accession>A0A8B2NUZ0</accession>
<protein>
    <recommendedName>
        <fullName evidence="4">Ribbon-helix-helix protein CopG domain-containing protein</fullName>
    </recommendedName>
</protein>
<dbReference type="Proteomes" id="UP000249590">
    <property type="component" value="Unassembled WGS sequence"/>
</dbReference>
<dbReference type="AlphaFoldDB" id="A0A8B2NUZ0"/>
<evidence type="ECO:0008006" key="4">
    <source>
        <dbReference type="Google" id="ProtNLM"/>
    </source>
</evidence>
<proteinExistence type="predicted"/>
<feature type="region of interest" description="Disordered" evidence="1">
    <location>
        <begin position="1"/>
        <end position="43"/>
    </location>
</feature>
<keyword evidence="3" id="KW-1185">Reference proteome</keyword>
<feature type="compositionally biased region" description="Basic and acidic residues" evidence="1">
    <location>
        <begin position="25"/>
        <end position="34"/>
    </location>
</feature>
<gene>
    <name evidence="2" type="ORF">DLJ53_18080</name>
</gene>
<evidence type="ECO:0000313" key="3">
    <source>
        <dbReference type="Proteomes" id="UP000249590"/>
    </source>
</evidence>
<organism evidence="2 3">
    <name type="scientific">Acuticoccus sediminis</name>
    <dbReference type="NCBI Taxonomy" id="2184697"/>
    <lineage>
        <taxon>Bacteria</taxon>
        <taxon>Pseudomonadati</taxon>
        <taxon>Pseudomonadota</taxon>
        <taxon>Alphaproteobacteria</taxon>
        <taxon>Hyphomicrobiales</taxon>
        <taxon>Amorphaceae</taxon>
        <taxon>Acuticoccus</taxon>
    </lineage>
</organism>
<name>A0A8B2NUZ0_9HYPH</name>
<evidence type="ECO:0000256" key="1">
    <source>
        <dbReference type="SAM" id="MobiDB-lite"/>
    </source>
</evidence>
<feature type="compositionally biased region" description="Basic residues" evidence="1">
    <location>
        <begin position="7"/>
        <end position="16"/>
    </location>
</feature>
<dbReference type="GO" id="GO:0006355">
    <property type="term" value="P:regulation of DNA-templated transcription"/>
    <property type="evidence" value="ECO:0007669"/>
    <property type="project" value="InterPro"/>
</dbReference>